<dbReference type="InterPro" id="IPR010559">
    <property type="entry name" value="Sig_transdc_His_kin_internal"/>
</dbReference>
<dbReference type="AlphaFoldDB" id="A0A437JV49"/>
<keyword evidence="4" id="KW-0808">Transferase</keyword>
<feature type="domain" description="Histidine kinase/HSP90-like ATPase" evidence="2">
    <location>
        <begin position="193"/>
        <end position="288"/>
    </location>
</feature>
<evidence type="ECO:0000259" key="3">
    <source>
        <dbReference type="Pfam" id="PF06580"/>
    </source>
</evidence>
<dbReference type="Pfam" id="PF02518">
    <property type="entry name" value="HATPase_c"/>
    <property type="match status" value="1"/>
</dbReference>
<dbReference type="Proteomes" id="UP000288178">
    <property type="component" value="Unassembled WGS sequence"/>
</dbReference>
<dbReference type="GO" id="GO:0000155">
    <property type="term" value="F:phosphorelay sensor kinase activity"/>
    <property type="evidence" value="ECO:0007669"/>
    <property type="project" value="InterPro"/>
</dbReference>
<dbReference type="PANTHER" id="PTHR34220">
    <property type="entry name" value="SENSOR HISTIDINE KINASE YPDA"/>
    <property type="match status" value="1"/>
</dbReference>
<accession>A0A437JV49</accession>
<dbReference type="Gene3D" id="3.30.565.10">
    <property type="entry name" value="Histidine kinase-like ATPase, C-terminal domain"/>
    <property type="match status" value="1"/>
</dbReference>
<dbReference type="EMBL" id="SACT01000004">
    <property type="protein sequence ID" value="RVT51135.1"/>
    <property type="molecule type" value="Genomic_DNA"/>
</dbReference>
<dbReference type="InterPro" id="IPR003594">
    <property type="entry name" value="HATPase_dom"/>
</dbReference>
<keyword evidence="1" id="KW-0812">Transmembrane</keyword>
<gene>
    <name evidence="4" type="ORF">ENE75_14595</name>
</gene>
<proteinExistence type="predicted"/>
<evidence type="ECO:0000313" key="4">
    <source>
        <dbReference type="EMBL" id="RVT51135.1"/>
    </source>
</evidence>
<dbReference type="GO" id="GO:0016020">
    <property type="term" value="C:membrane"/>
    <property type="evidence" value="ECO:0007669"/>
    <property type="project" value="InterPro"/>
</dbReference>
<protein>
    <submittedName>
        <fullName evidence="4">Histidine kinase</fullName>
    </submittedName>
</protein>
<comment type="caution">
    <text evidence="4">The sequence shown here is derived from an EMBL/GenBank/DDBJ whole genome shotgun (WGS) entry which is preliminary data.</text>
</comment>
<dbReference type="SUPFAM" id="SSF55874">
    <property type="entry name" value="ATPase domain of HSP90 chaperone/DNA topoisomerase II/histidine kinase"/>
    <property type="match status" value="1"/>
</dbReference>
<name>A0A437JV49_9BURK</name>
<dbReference type="InterPro" id="IPR050640">
    <property type="entry name" value="Bact_2-comp_sensor_kinase"/>
</dbReference>
<dbReference type="OrthoDB" id="2514702at2"/>
<reference evidence="4 5" key="1">
    <citation type="submission" date="2019-01" db="EMBL/GenBank/DDBJ databases">
        <authorList>
            <person name="Chen W.-M."/>
        </authorList>
    </citation>
    <scope>NUCLEOTIDE SEQUENCE [LARGE SCALE GENOMIC DNA]</scope>
    <source>
        <strain evidence="4 5">ICH-3</strain>
    </source>
</reference>
<dbReference type="Pfam" id="PF06580">
    <property type="entry name" value="His_kinase"/>
    <property type="match status" value="1"/>
</dbReference>
<evidence type="ECO:0000313" key="5">
    <source>
        <dbReference type="Proteomes" id="UP000288178"/>
    </source>
</evidence>
<keyword evidence="4" id="KW-0418">Kinase</keyword>
<sequence length="292" mass="32249">MFALLIPAIGKARIRSWSDGQRSVFFGAVPIVGVIVGWPLGVALMAGGAPQWMREIGAGTIVGIVLISLLLNFIVYQVFNAKQREVLAERRAVEAQLRLLQAQMEPHFLFNTLAGVQTMIDIEPERAKRQLESFTDYLRASIDSLRTEDSMLGRELDLARSYLALMQQRMEDRLDFRIDVDPVLAGRPLPPLLLQPLVENAIHHGLEPKIEGGRVHITAREDGGALVIEVRDDGLGPDGPKRPGGVRGNGVALDNIRRRLEGRWGDRATLEIAAAEPGTLARLRLPLETPTR</sequence>
<organism evidence="4 5">
    <name type="scientific">Rubrivivax albus</name>
    <dbReference type="NCBI Taxonomy" id="2499835"/>
    <lineage>
        <taxon>Bacteria</taxon>
        <taxon>Pseudomonadati</taxon>
        <taxon>Pseudomonadota</taxon>
        <taxon>Betaproteobacteria</taxon>
        <taxon>Burkholderiales</taxon>
        <taxon>Sphaerotilaceae</taxon>
        <taxon>Rubrivivax</taxon>
    </lineage>
</organism>
<evidence type="ECO:0000259" key="2">
    <source>
        <dbReference type="Pfam" id="PF02518"/>
    </source>
</evidence>
<dbReference type="PANTHER" id="PTHR34220:SF9">
    <property type="entry name" value="SIGNAL TRANSDUCTION HISTIDINE KINASE INTERNAL REGION DOMAIN-CONTAINING PROTEIN"/>
    <property type="match status" value="1"/>
</dbReference>
<keyword evidence="5" id="KW-1185">Reference proteome</keyword>
<keyword evidence="1" id="KW-1133">Transmembrane helix</keyword>
<keyword evidence="1" id="KW-0472">Membrane</keyword>
<evidence type="ECO:0000256" key="1">
    <source>
        <dbReference type="SAM" id="Phobius"/>
    </source>
</evidence>
<feature type="transmembrane region" description="Helical" evidence="1">
    <location>
        <begin position="56"/>
        <end position="79"/>
    </location>
</feature>
<dbReference type="InterPro" id="IPR036890">
    <property type="entry name" value="HATPase_C_sf"/>
</dbReference>
<feature type="domain" description="Signal transduction histidine kinase internal region" evidence="3">
    <location>
        <begin position="95"/>
        <end position="174"/>
    </location>
</feature>
<feature type="transmembrane region" description="Helical" evidence="1">
    <location>
        <begin position="24"/>
        <end position="44"/>
    </location>
</feature>